<reference evidence="1 2" key="1">
    <citation type="journal article" date="2021" name="bioRxiv">
        <title>Chromosome-scale and haplotype-resolved genome assembly of a tetraploid potato cultivar.</title>
        <authorList>
            <person name="Sun H."/>
            <person name="Jiao W.-B."/>
            <person name="Krause K."/>
            <person name="Campoy J.A."/>
            <person name="Goel M."/>
            <person name="Folz-Donahue K."/>
            <person name="Kukat C."/>
            <person name="Huettel B."/>
            <person name="Schneeberger K."/>
        </authorList>
    </citation>
    <scope>NUCLEOTIDE SEQUENCE [LARGE SCALE GENOMIC DNA]</scope>
    <source>
        <strain evidence="1">SolTubOtavaFocal</strain>
        <tissue evidence="1">Leaves</tissue>
    </source>
</reference>
<organism evidence="1 2">
    <name type="scientific">Solanum tuberosum</name>
    <name type="common">Potato</name>
    <dbReference type="NCBI Taxonomy" id="4113"/>
    <lineage>
        <taxon>Eukaryota</taxon>
        <taxon>Viridiplantae</taxon>
        <taxon>Streptophyta</taxon>
        <taxon>Embryophyta</taxon>
        <taxon>Tracheophyta</taxon>
        <taxon>Spermatophyta</taxon>
        <taxon>Magnoliopsida</taxon>
        <taxon>eudicotyledons</taxon>
        <taxon>Gunneridae</taxon>
        <taxon>Pentapetalae</taxon>
        <taxon>asterids</taxon>
        <taxon>lamiids</taxon>
        <taxon>Solanales</taxon>
        <taxon>Solanaceae</taxon>
        <taxon>Solanoideae</taxon>
        <taxon>Solaneae</taxon>
        <taxon>Solanum</taxon>
    </lineage>
</organism>
<dbReference type="Proteomes" id="UP000826656">
    <property type="component" value="Unassembled WGS sequence"/>
</dbReference>
<name>A0ABQ7WPS5_SOLTU</name>
<comment type="caution">
    <text evidence="1">The sequence shown here is derived from an EMBL/GenBank/DDBJ whole genome shotgun (WGS) entry which is preliminary data.</text>
</comment>
<accession>A0ABQ7WPS5</accession>
<proteinExistence type="predicted"/>
<protein>
    <submittedName>
        <fullName evidence="1">Uncharacterized protein</fullName>
    </submittedName>
</protein>
<gene>
    <name evidence="1" type="ORF">KY290_001550</name>
</gene>
<evidence type="ECO:0000313" key="1">
    <source>
        <dbReference type="EMBL" id="KAH0781952.1"/>
    </source>
</evidence>
<sequence>MAEVKGSGGCSSVDEIWWLLVEFRGCSSPKKGKKQRGGLVGVWALVGFQFIGTKSSSPELGEDREIGVLGWRRGWFGGGSGWRRRENGVLGEPGGFLVIVMVWCGGEERNNGVLGSFGGWFGGLSSRARGLVKIGSFTEKTRRTKVVLGCQNFAEFRSGASESI</sequence>
<evidence type="ECO:0000313" key="2">
    <source>
        <dbReference type="Proteomes" id="UP000826656"/>
    </source>
</evidence>
<dbReference type="EMBL" id="JAIVGD010000001">
    <property type="protein sequence ID" value="KAH0781952.1"/>
    <property type="molecule type" value="Genomic_DNA"/>
</dbReference>
<keyword evidence="2" id="KW-1185">Reference proteome</keyword>